<reference evidence="1" key="2">
    <citation type="submission" date="2005-09" db="EMBL/GenBank/DDBJ databases">
        <authorList>
            <person name="Mural R.J."/>
            <person name="Li P.W."/>
            <person name="Adams M.D."/>
            <person name="Amanatides P.G."/>
            <person name="Baden-Tillson H."/>
            <person name="Barnstead M."/>
            <person name="Chin S.H."/>
            <person name="Dew I."/>
            <person name="Evans C.A."/>
            <person name="Ferriera S."/>
            <person name="Flanigan M."/>
            <person name="Fosler C."/>
            <person name="Glodek A."/>
            <person name="Gu Z."/>
            <person name="Holt R.A."/>
            <person name="Jennings D."/>
            <person name="Kraft C.L."/>
            <person name="Lu F."/>
            <person name="Nguyen T."/>
            <person name="Nusskern D.R."/>
            <person name="Pfannkoch C.M."/>
            <person name="Sitter C."/>
            <person name="Sutton G.G."/>
            <person name="Venter J.C."/>
            <person name="Wang Z."/>
            <person name="Woodage T."/>
            <person name="Zheng X.H."/>
            <person name="Zhong F."/>
        </authorList>
    </citation>
    <scope>NUCLEOTIDE SEQUENCE</scope>
    <source>
        <strain evidence="1">BN</strain>
    </source>
</reference>
<organism evidence="1">
    <name type="scientific">Rattus norvegicus</name>
    <name type="common">Rat</name>
    <dbReference type="NCBI Taxonomy" id="10116"/>
    <lineage>
        <taxon>Eukaryota</taxon>
        <taxon>Metazoa</taxon>
        <taxon>Chordata</taxon>
        <taxon>Craniata</taxon>
        <taxon>Vertebrata</taxon>
        <taxon>Euteleostomi</taxon>
        <taxon>Mammalia</taxon>
        <taxon>Eutheria</taxon>
        <taxon>Euarchontoglires</taxon>
        <taxon>Glires</taxon>
        <taxon>Rodentia</taxon>
        <taxon>Myomorpha</taxon>
        <taxon>Muroidea</taxon>
        <taxon>Muridae</taxon>
        <taxon>Murinae</taxon>
        <taxon>Rattus</taxon>
    </lineage>
</organism>
<dbReference type="AlphaFoldDB" id="A6HRN3"/>
<gene>
    <name evidence="1" type="ORF">rCG_63690</name>
</gene>
<sequence length="131" mass="14456">METLLHQTQGFRGPCDHIVDVAESVICAQESEIVAGLPQEPHERCISPGSSRGETGLNYSSTNPNIGISANPNVRWGEPLDPKNLILHFLCAKGKMRFRDFSRAHPNSSSLFSLCAFCMPSRRQAVMQSRS</sequence>
<dbReference type="Proteomes" id="UP000234681">
    <property type="component" value="Chromosome 7"/>
</dbReference>
<proteinExistence type="predicted"/>
<protein>
    <submittedName>
        <fullName evidence="1">RCG63690</fullName>
    </submittedName>
</protein>
<reference evidence="1" key="1">
    <citation type="journal article" date="2005" name="Genome Res.">
        <title>Gene and alternative splicing annotation with AIR.</title>
        <authorList>
            <person name="Florea L."/>
            <person name="Di Francesco V."/>
            <person name="Miller J."/>
            <person name="Turner R."/>
            <person name="Yao A."/>
            <person name="Harris M."/>
            <person name="Walenz B."/>
            <person name="Mobarry C."/>
            <person name="Merkulov G.V."/>
            <person name="Charlab R."/>
            <person name="Dew I."/>
            <person name="Deng Z."/>
            <person name="Istrail S."/>
            <person name="Li P."/>
            <person name="Sutton G."/>
        </authorList>
    </citation>
    <scope>NUCLEOTIDE SEQUENCE</scope>
    <source>
        <strain evidence="1">BN</strain>
    </source>
</reference>
<accession>A6HRN3</accession>
<name>A6HRN3_RAT</name>
<dbReference type="EMBL" id="CH473950">
    <property type="protein sequence ID" value="EDM16189.1"/>
    <property type="molecule type" value="Genomic_DNA"/>
</dbReference>
<evidence type="ECO:0000313" key="1">
    <source>
        <dbReference type="EMBL" id="EDM16189.1"/>
    </source>
</evidence>